<dbReference type="Proteomes" id="UP000596661">
    <property type="component" value="Chromosome 2"/>
</dbReference>
<dbReference type="Gene3D" id="3.20.20.100">
    <property type="entry name" value="NADP-dependent oxidoreductase domain"/>
    <property type="match status" value="2"/>
</dbReference>
<proteinExistence type="predicted"/>
<evidence type="ECO:0000256" key="1">
    <source>
        <dbReference type="SAM" id="MobiDB-lite"/>
    </source>
</evidence>
<evidence type="ECO:0000313" key="4">
    <source>
        <dbReference type="Proteomes" id="UP000596661"/>
    </source>
</evidence>
<dbReference type="InterPro" id="IPR036812">
    <property type="entry name" value="NAD(P)_OxRdtase_dom_sf"/>
</dbReference>
<feature type="compositionally biased region" description="Basic and acidic residues" evidence="1">
    <location>
        <begin position="167"/>
        <end position="177"/>
    </location>
</feature>
<dbReference type="Pfam" id="PF00248">
    <property type="entry name" value="Aldo_ket_red"/>
    <property type="match status" value="1"/>
</dbReference>
<keyword evidence="4" id="KW-1185">Reference proteome</keyword>
<evidence type="ECO:0000259" key="2">
    <source>
        <dbReference type="Pfam" id="PF00248"/>
    </source>
</evidence>
<protein>
    <recommendedName>
        <fullName evidence="2">NADP-dependent oxidoreductase domain-containing protein</fullName>
    </recommendedName>
</protein>
<dbReference type="InterPro" id="IPR020471">
    <property type="entry name" value="AKR"/>
</dbReference>
<dbReference type="EMBL" id="UZAU01000089">
    <property type="status" value="NOT_ANNOTATED_CDS"/>
    <property type="molecule type" value="Genomic_DNA"/>
</dbReference>
<dbReference type="OMA" id="PSHIHEN"/>
<dbReference type="InterPro" id="IPR023210">
    <property type="entry name" value="NADP_OxRdtase_dom"/>
</dbReference>
<sequence>MGYRHFDTAKIYGSEPAVGNALMEAISDRRVEREDLFVTSKLWGSDHHDPVSGLKQTLRNLSMEYLDLYLVHWPVTLKPWARFAVPNEDEFEKLDLESTWAGMQKCLELAVNQVEMHPMWRQAKLREVCGDHKIHVSAYSPLGGPGNSWGSTAVIDHPTIQSIAKERKATPPQEKMRGSVVPRSESNANKGEGEGGLFELHRKAEGGGSHSLSMFIDSPLMPA</sequence>
<dbReference type="SUPFAM" id="SSF51430">
    <property type="entry name" value="NAD(P)-linked oxidoreductase"/>
    <property type="match status" value="1"/>
</dbReference>
<dbReference type="GO" id="GO:0016491">
    <property type="term" value="F:oxidoreductase activity"/>
    <property type="evidence" value="ECO:0007669"/>
    <property type="project" value="InterPro"/>
</dbReference>
<accession>A0A803NTR3</accession>
<dbReference type="PANTHER" id="PTHR11732">
    <property type="entry name" value="ALDO/KETO REDUCTASE"/>
    <property type="match status" value="1"/>
</dbReference>
<feature type="region of interest" description="Disordered" evidence="1">
    <location>
        <begin position="167"/>
        <end position="195"/>
    </location>
</feature>
<dbReference type="PROSITE" id="PS00798">
    <property type="entry name" value="ALDOKETO_REDUCTASE_1"/>
    <property type="match status" value="1"/>
</dbReference>
<dbReference type="PRINTS" id="PR00069">
    <property type="entry name" value="ALDKETRDTASE"/>
</dbReference>
<evidence type="ECO:0000313" key="3">
    <source>
        <dbReference type="EnsemblPlants" id="cds.evm.model.02.147"/>
    </source>
</evidence>
<reference evidence="3" key="1">
    <citation type="submission" date="2018-11" db="EMBL/GenBank/DDBJ databases">
        <authorList>
            <person name="Grassa J C."/>
        </authorList>
    </citation>
    <scope>NUCLEOTIDE SEQUENCE [LARGE SCALE GENOMIC DNA]</scope>
</reference>
<feature type="domain" description="NADP-dependent oxidoreductase" evidence="2">
    <location>
        <begin position="2"/>
        <end position="145"/>
    </location>
</feature>
<name>A0A803NTR3_CANSA</name>
<dbReference type="InterPro" id="IPR018170">
    <property type="entry name" value="Aldo/ket_reductase_CS"/>
</dbReference>
<organism evidence="3 4">
    <name type="scientific">Cannabis sativa</name>
    <name type="common">Hemp</name>
    <name type="synonym">Marijuana</name>
    <dbReference type="NCBI Taxonomy" id="3483"/>
    <lineage>
        <taxon>Eukaryota</taxon>
        <taxon>Viridiplantae</taxon>
        <taxon>Streptophyta</taxon>
        <taxon>Embryophyta</taxon>
        <taxon>Tracheophyta</taxon>
        <taxon>Spermatophyta</taxon>
        <taxon>Magnoliopsida</taxon>
        <taxon>eudicotyledons</taxon>
        <taxon>Gunneridae</taxon>
        <taxon>Pentapetalae</taxon>
        <taxon>rosids</taxon>
        <taxon>fabids</taxon>
        <taxon>Rosales</taxon>
        <taxon>Cannabaceae</taxon>
        <taxon>Cannabis</taxon>
    </lineage>
</organism>
<dbReference type="EnsemblPlants" id="evm.model.02.147">
    <property type="protein sequence ID" value="cds.evm.model.02.147"/>
    <property type="gene ID" value="evm.TU.02.147"/>
</dbReference>
<reference evidence="3" key="2">
    <citation type="submission" date="2021-03" db="UniProtKB">
        <authorList>
            <consortium name="EnsemblPlants"/>
        </authorList>
    </citation>
    <scope>IDENTIFICATION</scope>
</reference>
<dbReference type="AlphaFoldDB" id="A0A803NTR3"/>
<dbReference type="Gramene" id="evm.model.02.147">
    <property type="protein sequence ID" value="cds.evm.model.02.147"/>
    <property type="gene ID" value="evm.TU.02.147"/>
</dbReference>